<dbReference type="Proteomes" id="UP000756921">
    <property type="component" value="Unassembled WGS sequence"/>
</dbReference>
<evidence type="ECO:0000313" key="3">
    <source>
        <dbReference type="Proteomes" id="UP000756921"/>
    </source>
</evidence>
<dbReference type="AlphaFoldDB" id="A0A9P6G529"/>
<keyword evidence="3" id="KW-1185">Reference proteome</keyword>
<dbReference type="EMBL" id="WJXW01000017">
    <property type="protein sequence ID" value="KAF9729231.1"/>
    <property type="molecule type" value="Genomic_DNA"/>
</dbReference>
<comment type="caution">
    <text evidence="2">The sequence shown here is derived from an EMBL/GenBank/DDBJ whole genome shotgun (WGS) entry which is preliminary data.</text>
</comment>
<proteinExistence type="predicted"/>
<sequence length="63" mass="6724">MQFKFAIGALFTTLMWTAAATHVQCEAGLSDTNICEKTYCKCDGGILFCESGTTCLDTCICAA</sequence>
<dbReference type="OrthoDB" id="10351484at2759"/>
<keyword evidence="1" id="KW-0732">Signal</keyword>
<evidence type="ECO:0000313" key="2">
    <source>
        <dbReference type="EMBL" id="KAF9729231.1"/>
    </source>
</evidence>
<evidence type="ECO:0000256" key="1">
    <source>
        <dbReference type="SAM" id="SignalP"/>
    </source>
</evidence>
<name>A0A9P6G529_9PLEO</name>
<feature type="signal peptide" evidence="1">
    <location>
        <begin position="1"/>
        <end position="20"/>
    </location>
</feature>
<protein>
    <submittedName>
        <fullName evidence="2">Uncharacterized protein</fullName>
    </submittedName>
</protein>
<reference evidence="2" key="1">
    <citation type="journal article" date="2020" name="Mol. Plant Microbe Interact.">
        <title>Genome Sequence of the Biocontrol Agent Coniothyrium minitans strain Conio (IMI 134523).</title>
        <authorList>
            <person name="Patel D."/>
            <person name="Shittu T.A."/>
            <person name="Baroncelli R."/>
            <person name="Muthumeenakshi S."/>
            <person name="Osborne T.H."/>
            <person name="Janganan T.K."/>
            <person name="Sreenivasaprasad S."/>
        </authorList>
    </citation>
    <scope>NUCLEOTIDE SEQUENCE</scope>
    <source>
        <strain evidence="2">Conio</strain>
    </source>
</reference>
<feature type="chain" id="PRO_5040247250" evidence="1">
    <location>
        <begin position="21"/>
        <end position="63"/>
    </location>
</feature>
<gene>
    <name evidence="2" type="ORF">PMIN01_12921</name>
</gene>
<accession>A0A9P6G529</accession>
<organism evidence="2 3">
    <name type="scientific">Paraphaeosphaeria minitans</name>
    <dbReference type="NCBI Taxonomy" id="565426"/>
    <lineage>
        <taxon>Eukaryota</taxon>
        <taxon>Fungi</taxon>
        <taxon>Dikarya</taxon>
        <taxon>Ascomycota</taxon>
        <taxon>Pezizomycotina</taxon>
        <taxon>Dothideomycetes</taxon>
        <taxon>Pleosporomycetidae</taxon>
        <taxon>Pleosporales</taxon>
        <taxon>Massarineae</taxon>
        <taxon>Didymosphaeriaceae</taxon>
        <taxon>Paraphaeosphaeria</taxon>
    </lineage>
</organism>